<dbReference type="AlphaFoldDB" id="A0AAV7XZA0"/>
<sequence>MPKIFLIKNRLHQQQLRLAEAQKRADGPADGSGISLSPPGSPLSYQDAQPLPLIVSKDNGEPPSRSAPTAPAGEEIPRVYSAADGGPRTLPWSGVWLPPASLGCAPGMTTFRAPRQPDPAAPGSNRGHPRSPSTKGVAPPPSHSLP</sequence>
<proteinExistence type="predicted"/>
<feature type="compositionally biased region" description="Low complexity" evidence="1">
    <location>
        <begin position="31"/>
        <end position="44"/>
    </location>
</feature>
<dbReference type="EMBL" id="JAPTSV010000002">
    <property type="protein sequence ID" value="KAJ1530527.1"/>
    <property type="molecule type" value="Genomic_DNA"/>
</dbReference>
<feature type="region of interest" description="Disordered" evidence="1">
    <location>
        <begin position="17"/>
        <end position="88"/>
    </location>
</feature>
<gene>
    <name evidence="2" type="ORF">ONE63_005417</name>
</gene>
<dbReference type="Proteomes" id="UP001075354">
    <property type="component" value="Chromosome 2"/>
</dbReference>
<protein>
    <submittedName>
        <fullName evidence="2">Uncharacterized protein</fullName>
    </submittedName>
</protein>
<evidence type="ECO:0000256" key="1">
    <source>
        <dbReference type="SAM" id="MobiDB-lite"/>
    </source>
</evidence>
<feature type="region of interest" description="Disordered" evidence="1">
    <location>
        <begin position="104"/>
        <end position="146"/>
    </location>
</feature>
<accession>A0AAV7XZA0</accession>
<evidence type="ECO:0000313" key="2">
    <source>
        <dbReference type="EMBL" id="KAJ1530527.1"/>
    </source>
</evidence>
<organism evidence="2 3">
    <name type="scientific">Megalurothrips usitatus</name>
    <name type="common">bean blossom thrips</name>
    <dbReference type="NCBI Taxonomy" id="439358"/>
    <lineage>
        <taxon>Eukaryota</taxon>
        <taxon>Metazoa</taxon>
        <taxon>Ecdysozoa</taxon>
        <taxon>Arthropoda</taxon>
        <taxon>Hexapoda</taxon>
        <taxon>Insecta</taxon>
        <taxon>Pterygota</taxon>
        <taxon>Neoptera</taxon>
        <taxon>Paraneoptera</taxon>
        <taxon>Thysanoptera</taxon>
        <taxon>Terebrantia</taxon>
        <taxon>Thripoidea</taxon>
        <taxon>Thripidae</taxon>
        <taxon>Megalurothrips</taxon>
    </lineage>
</organism>
<reference evidence="2" key="1">
    <citation type="submission" date="2022-12" db="EMBL/GenBank/DDBJ databases">
        <title>Chromosome-level genome assembly of the bean flower thrips Megalurothrips usitatus.</title>
        <authorList>
            <person name="Ma L."/>
            <person name="Liu Q."/>
            <person name="Li H."/>
            <person name="Cai W."/>
        </authorList>
    </citation>
    <scope>NUCLEOTIDE SEQUENCE</scope>
    <source>
        <strain evidence="2">Cailab_2022a</strain>
    </source>
</reference>
<evidence type="ECO:0000313" key="3">
    <source>
        <dbReference type="Proteomes" id="UP001075354"/>
    </source>
</evidence>
<comment type="caution">
    <text evidence="2">The sequence shown here is derived from an EMBL/GenBank/DDBJ whole genome shotgun (WGS) entry which is preliminary data.</text>
</comment>
<name>A0AAV7XZA0_9NEOP</name>
<keyword evidence="3" id="KW-1185">Reference proteome</keyword>